<reference evidence="2" key="1">
    <citation type="journal article" date="2004" name="Nature">
        <title>Genome duplication in the teleost fish Tetraodon nigroviridis reveals the early vertebrate proto-karyotype.</title>
        <authorList>
            <person name="Jaillon O."/>
            <person name="Aury J.-M."/>
            <person name="Brunet F."/>
            <person name="Petit J.-L."/>
            <person name="Stange-Thomann N."/>
            <person name="Mauceli E."/>
            <person name="Bouneau L."/>
            <person name="Fischer C."/>
            <person name="Ozouf-Costaz C."/>
            <person name="Bernot A."/>
            <person name="Nicaud S."/>
            <person name="Jaffe D."/>
            <person name="Fisher S."/>
            <person name="Lutfalla G."/>
            <person name="Dossat C."/>
            <person name="Segurens B."/>
            <person name="Dasilva C."/>
            <person name="Salanoubat M."/>
            <person name="Levy M."/>
            <person name="Boudet N."/>
            <person name="Castellano S."/>
            <person name="Anthouard V."/>
            <person name="Jubin C."/>
            <person name="Castelli V."/>
            <person name="Katinka M."/>
            <person name="Vacherie B."/>
            <person name="Biemont C."/>
            <person name="Skalli Z."/>
            <person name="Cattolico L."/>
            <person name="Poulain J."/>
            <person name="De Berardinis V."/>
            <person name="Cruaud C."/>
            <person name="Duprat S."/>
            <person name="Brottier P."/>
            <person name="Coutanceau J.-P."/>
            <person name="Gouzy J."/>
            <person name="Parra G."/>
            <person name="Lardier G."/>
            <person name="Chapple C."/>
            <person name="McKernan K.J."/>
            <person name="McEwan P."/>
            <person name="Bosak S."/>
            <person name="Kellis M."/>
            <person name="Volff J.-N."/>
            <person name="Guigo R."/>
            <person name="Zody M.C."/>
            <person name="Mesirov J."/>
            <person name="Lindblad-Toh K."/>
            <person name="Birren B."/>
            <person name="Nusbaum C."/>
            <person name="Kahn D."/>
            <person name="Robinson-Rechavi M."/>
            <person name="Laudet V."/>
            <person name="Schachter V."/>
            <person name="Quetier F."/>
            <person name="Saurin W."/>
            <person name="Scarpelli C."/>
            <person name="Wincker P."/>
            <person name="Lander E.S."/>
            <person name="Weissenbach J."/>
            <person name="Roest Crollius H."/>
        </authorList>
    </citation>
    <scope>NUCLEOTIDE SEQUENCE [LARGE SCALE GENOMIC DNA]</scope>
</reference>
<name>Q4T422_TETNG</name>
<evidence type="ECO:0000313" key="2">
    <source>
        <dbReference type="EMBL" id="CAF92360.1"/>
    </source>
</evidence>
<gene>
    <name evidence="2" type="ORF">GSTENG00007524001</name>
</gene>
<evidence type="ECO:0000256" key="1">
    <source>
        <dbReference type="SAM" id="MobiDB-lite"/>
    </source>
</evidence>
<feature type="region of interest" description="Disordered" evidence="1">
    <location>
        <begin position="26"/>
        <end position="60"/>
    </location>
</feature>
<comment type="caution">
    <text evidence="2">The sequence shown here is derived from an EMBL/GenBank/DDBJ whole genome shotgun (WGS) entry which is preliminary data.</text>
</comment>
<sequence>MAVGWSPVAPLWINFHLDGTALRTSCHGNKPGGQQARHRGGPADPERTHHPGGRARAEGGDARFEAGVRLWC</sequence>
<protein>
    <submittedName>
        <fullName evidence="2">(spotted green pufferfish) hypothetical protein</fullName>
    </submittedName>
</protein>
<feature type="compositionally biased region" description="Basic and acidic residues" evidence="1">
    <location>
        <begin position="44"/>
        <end position="60"/>
    </location>
</feature>
<dbReference type="KEGG" id="tng:GSTEN00007524G001"/>
<reference evidence="2" key="2">
    <citation type="submission" date="2004-02" db="EMBL/GenBank/DDBJ databases">
        <authorList>
            <consortium name="Genoscope"/>
            <consortium name="Whitehead Institute Centre for Genome Research"/>
        </authorList>
    </citation>
    <scope>NUCLEOTIDE SEQUENCE</scope>
</reference>
<organism evidence="2">
    <name type="scientific">Tetraodon nigroviridis</name>
    <name type="common">Spotted green pufferfish</name>
    <name type="synonym">Chelonodon nigroviridis</name>
    <dbReference type="NCBI Taxonomy" id="99883"/>
    <lineage>
        <taxon>Eukaryota</taxon>
        <taxon>Metazoa</taxon>
        <taxon>Chordata</taxon>
        <taxon>Craniata</taxon>
        <taxon>Vertebrata</taxon>
        <taxon>Euteleostomi</taxon>
        <taxon>Actinopterygii</taxon>
        <taxon>Neopterygii</taxon>
        <taxon>Teleostei</taxon>
        <taxon>Neoteleostei</taxon>
        <taxon>Acanthomorphata</taxon>
        <taxon>Eupercaria</taxon>
        <taxon>Tetraodontiformes</taxon>
        <taxon>Tetradontoidea</taxon>
        <taxon>Tetraodontidae</taxon>
        <taxon>Tetraodon</taxon>
    </lineage>
</organism>
<proteinExistence type="predicted"/>
<dbReference type="EMBL" id="CAAE01009846">
    <property type="protein sequence ID" value="CAF92360.1"/>
    <property type="molecule type" value="Genomic_DNA"/>
</dbReference>
<dbReference type="AlphaFoldDB" id="Q4T422"/>
<accession>Q4T422</accession>